<keyword evidence="6 8" id="KW-1133">Transmembrane helix</keyword>
<evidence type="ECO:0000259" key="9">
    <source>
        <dbReference type="Pfam" id="PF01490"/>
    </source>
</evidence>
<dbReference type="PANTHER" id="PTHR22950">
    <property type="entry name" value="AMINO ACID TRANSPORTER"/>
    <property type="match status" value="1"/>
</dbReference>
<dbReference type="Pfam" id="PF01490">
    <property type="entry name" value="Aa_trans"/>
    <property type="match status" value="1"/>
</dbReference>
<evidence type="ECO:0000256" key="4">
    <source>
        <dbReference type="ARBA" id="ARBA00022692"/>
    </source>
</evidence>
<comment type="subcellular location">
    <subcellularLocation>
        <location evidence="1">Membrane</location>
        <topology evidence="1">Multi-pass membrane protein</topology>
    </subcellularLocation>
</comment>
<feature type="transmembrane region" description="Helical" evidence="8">
    <location>
        <begin position="169"/>
        <end position="187"/>
    </location>
</feature>
<keyword evidence="3" id="KW-0813">Transport</keyword>
<dbReference type="GO" id="GO:0016020">
    <property type="term" value="C:membrane"/>
    <property type="evidence" value="ECO:0007669"/>
    <property type="project" value="UniProtKB-SubCell"/>
</dbReference>
<gene>
    <name evidence="10" type="ORF">CDEB00056_LOCUS19736</name>
</gene>
<feature type="transmembrane region" description="Helical" evidence="8">
    <location>
        <begin position="77"/>
        <end position="99"/>
    </location>
</feature>
<keyword evidence="4 8" id="KW-0812">Transmembrane</keyword>
<name>A0A7S3VE83_9STRA</name>
<feature type="transmembrane region" description="Helical" evidence="8">
    <location>
        <begin position="124"/>
        <end position="149"/>
    </location>
</feature>
<evidence type="ECO:0000256" key="1">
    <source>
        <dbReference type="ARBA" id="ARBA00004141"/>
    </source>
</evidence>
<accession>A0A7S3VE83</accession>
<evidence type="ECO:0000256" key="5">
    <source>
        <dbReference type="ARBA" id="ARBA00022970"/>
    </source>
</evidence>
<dbReference type="PANTHER" id="PTHR22950:SF458">
    <property type="entry name" value="SODIUM-COUPLED NEUTRAL AMINO ACID TRANSPORTER 11-RELATED"/>
    <property type="match status" value="1"/>
</dbReference>
<organism evidence="10">
    <name type="scientific">Chaetoceros debilis</name>
    <dbReference type="NCBI Taxonomy" id="122233"/>
    <lineage>
        <taxon>Eukaryota</taxon>
        <taxon>Sar</taxon>
        <taxon>Stramenopiles</taxon>
        <taxon>Ochrophyta</taxon>
        <taxon>Bacillariophyta</taxon>
        <taxon>Coscinodiscophyceae</taxon>
        <taxon>Chaetocerotophycidae</taxon>
        <taxon>Chaetocerotales</taxon>
        <taxon>Chaetocerotaceae</taxon>
        <taxon>Chaetoceros</taxon>
    </lineage>
</organism>
<proteinExistence type="inferred from homology"/>
<feature type="transmembrane region" description="Helical" evidence="8">
    <location>
        <begin position="286"/>
        <end position="305"/>
    </location>
</feature>
<keyword evidence="5" id="KW-0029">Amino-acid transport</keyword>
<feature type="transmembrane region" description="Helical" evidence="8">
    <location>
        <begin position="452"/>
        <end position="476"/>
    </location>
</feature>
<reference evidence="10" key="1">
    <citation type="submission" date="2021-01" db="EMBL/GenBank/DDBJ databases">
        <authorList>
            <person name="Corre E."/>
            <person name="Pelletier E."/>
            <person name="Niang G."/>
            <person name="Scheremetjew M."/>
            <person name="Finn R."/>
            <person name="Kale V."/>
            <person name="Holt S."/>
            <person name="Cochrane G."/>
            <person name="Meng A."/>
            <person name="Brown T."/>
            <person name="Cohen L."/>
        </authorList>
    </citation>
    <scope>NUCLEOTIDE SEQUENCE</scope>
    <source>
        <strain evidence="10">MM31A-1</strain>
    </source>
</reference>
<comment type="similarity">
    <text evidence="2">Belongs to the amino acid/polyamine transporter 2 family.</text>
</comment>
<evidence type="ECO:0000256" key="2">
    <source>
        <dbReference type="ARBA" id="ARBA00008066"/>
    </source>
</evidence>
<evidence type="ECO:0000313" key="10">
    <source>
        <dbReference type="EMBL" id="CAE0474883.1"/>
    </source>
</evidence>
<protein>
    <recommendedName>
        <fullName evidence="9">Amino acid transporter transmembrane domain-containing protein</fullName>
    </recommendedName>
</protein>
<dbReference type="EMBL" id="HBIO01025744">
    <property type="protein sequence ID" value="CAE0474883.1"/>
    <property type="molecule type" value="Transcribed_RNA"/>
</dbReference>
<feature type="transmembrane region" description="Helical" evidence="8">
    <location>
        <begin position="325"/>
        <end position="344"/>
    </location>
</feature>
<feature type="transmembrane region" description="Helical" evidence="8">
    <location>
        <begin position="52"/>
        <end position="71"/>
    </location>
</feature>
<evidence type="ECO:0000256" key="3">
    <source>
        <dbReference type="ARBA" id="ARBA00022448"/>
    </source>
</evidence>
<evidence type="ECO:0000256" key="8">
    <source>
        <dbReference type="SAM" id="Phobius"/>
    </source>
</evidence>
<feature type="transmembrane region" description="Helical" evidence="8">
    <location>
        <begin position="247"/>
        <end position="265"/>
    </location>
</feature>
<keyword evidence="7 8" id="KW-0472">Membrane</keyword>
<evidence type="ECO:0000256" key="6">
    <source>
        <dbReference type="ARBA" id="ARBA00022989"/>
    </source>
</evidence>
<feature type="transmembrane region" description="Helical" evidence="8">
    <location>
        <begin position="488"/>
        <end position="507"/>
    </location>
</feature>
<feature type="transmembrane region" description="Helical" evidence="8">
    <location>
        <begin position="426"/>
        <end position="446"/>
    </location>
</feature>
<sequence>MAPNSKNQDNADYTHLTSKDTQKYRSLSRRDSVEFLQPAFASPLRKTSFNAATFNLVATIVGGGVLSLPLAFAKAGIVLGTFMMVFSAWITEFGLYMLCSCARRTGARSYNEIVRHAFGAPAEILMTVTLWFFLSGVLVAFNVLLRGIFAPIARDILDPFEFVDTRGKHFDSVVLLVILVLVSPLMLKRNLYALRNICYVGFCSVCLIVLSIAFRAYQRNMEPAQDIIHGKSVHPQVLYFTTNVDDMIFAFPIIVLSFLCAYNVVEVQANFKQPTLPRIRSVLRTSIASTFLLFEAFSLVGYFYAYNKCKGNIFLNFDPADPIIMLGRIGMGITLMFGTPVVTLPCREAFLSIMPQVQKYFAESMEESNICVDKAEGASLLQDVVSSTNHTYASVASFDVECNEEYGEEFDVSGEVDNIPTLSETIIHVTSTFVIGSSAFFAAVAAPGVAVVWSILGSSIAMIIGFIVPSACYLKIRGSKGSARRTSAWALLIFSTILAIVCTYQTIVDIMK</sequence>
<dbReference type="InterPro" id="IPR013057">
    <property type="entry name" value="AA_transpt_TM"/>
</dbReference>
<dbReference type="AlphaFoldDB" id="A0A7S3VE83"/>
<feature type="domain" description="Amino acid transporter transmembrane" evidence="9">
    <location>
        <begin position="46"/>
        <end position="507"/>
    </location>
</feature>
<feature type="transmembrane region" description="Helical" evidence="8">
    <location>
        <begin position="199"/>
        <end position="217"/>
    </location>
</feature>
<evidence type="ECO:0000256" key="7">
    <source>
        <dbReference type="ARBA" id="ARBA00023136"/>
    </source>
</evidence>
<dbReference type="GO" id="GO:0015179">
    <property type="term" value="F:L-amino acid transmembrane transporter activity"/>
    <property type="evidence" value="ECO:0007669"/>
    <property type="project" value="TreeGrafter"/>
</dbReference>